<organism evidence="1 2">
    <name type="scientific">Nyssa sinensis</name>
    <dbReference type="NCBI Taxonomy" id="561372"/>
    <lineage>
        <taxon>Eukaryota</taxon>
        <taxon>Viridiplantae</taxon>
        <taxon>Streptophyta</taxon>
        <taxon>Embryophyta</taxon>
        <taxon>Tracheophyta</taxon>
        <taxon>Spermatophyta</taxon>
        <taxon>Magnoliopsida</taxon>
        <taxon>eudicotyledons</taxon>
        <taxon>Gunneridae</taxon>
        <taxon>Pentapetalae</taxon>
        <taxon>asterids</taxon>
        <taxon>Cornales</taxon>
        <taxon>Nyssaceae</taxon>
        <taxon>Nyssa</taxon>
    </lineage>
</organism>
<dbReference type="OrthoDB" id="649277at2759"/>
<sequence length="427" mass="47112">MIPLRAIINCQYLLEISARRVPVLNSFQARAVPVEASKSEKLYHGGYSLQRMPHSVHGVETMRICTTVDGLPGGPPKISQTTHSLLITKTDVNMSDENQMLRESRVSTNLKRNSLGELLSLSPIFNQGHGGVKLQPLGSSTDSEEKDNVVDVKTSEVHLKNESSTETDTMDMCIFKEEDHLSGVNSSESNKNIMAGQNPLSQTTIASTREEVGCRGRITLLPDINEELPTLPAAASSMDNVEPSTSRTQSLDMEHLLSHAEQLSNSKSSLCPDDPLRTEPSSRWVKRLKLNASDSFALGTKSSNLGEASSHEKVNKLFIKIMKVLLRNGESSSVESAKNGRDTMLSHSWIQRWCHNRPATLQKKPEAVVVCEPQSSKVVSDEFEKKQFPSIAAMALMGKAMRGFHPFWKPECRIEVLCMCKSGVLLA</sequence>
<dbReference type="PANTHER" id="PTHR36062">
    <property type="entry name" value="OS01G0687300 PROTEIN"/>
    <property type="match status" value="1"/>
</dbReference>
<gene>
    <name evidence="1" type="ORF">F0562_020558</name>
</gene>
<protein>
    <submittedName>
        <fullName evidence="1">Uncharacterized protein</fullName>
    </submittedName>
</protein>
<dbReference type="InterPro" id="IPR037476">
    <property type="entry name" value="PCH1"/>
</dbReference>
<dbReference type="GO" id="GO:0010099">
    <property type="term" value="P:regulation of photomorphogenesis"/>
    <property type="evidence" value="ECO:0007669"/>
    <property type="project" value="InterPro"/>
</dbReference>
<reference evidence="1 2" key="1">
    <citation type="submission" date="2019-09" db="EMBL/GenBank/DDBJ databases">
        <title>A chromosome-level genome assembly of the Chinese tupelo Nyssa sinensis.</title>
        <authorList>
            <person name="Yang X."/>
            <person name="Kang M."/>
            <person name="Yang Y."/>
            <person name="Xiong H."/>
            <person name="Wang M."/>
            <person name="Zhang Z."/>
            <person name="Wang Z."/>
            <person name="Wu H."/>
            <person name="Ma T."/>
            <person name="Liu J."/>
            <person name="Xi Z."/>
        </authorList>
    </citation>
    <scope>NUCLEOTIDE SEQUENCE [LARGE SCALE GENOMIC DNA]</scope>
    <source>
        <strain evidence="1">J267</strain>
        <tissue evidence="1">Leaf</tissue>
    </source>
</reference>
<evidence type="ECO:0000313" key="2">
    <source>
        <dbReference type="Proteomes" id="UP000325577"/>
    </source>
</evidence>
<dbReference type="PANTHER" id="PTHR36062:SF1">
    <property type="entry name" value="OS01G0687300 PROTEIN"/>
    <property type="match status" value="1"/>
</dbReference>
<dbReference type="Proteomes" id="UP000325577">
    <property type="component" value="Linkage Group LG10"/>
</dbReference>
<proteinExistence type="predicted"/>
<accession>A0A5J5BXI3</accession>
<keyword evidence="2" id="KW-1185">Reference proteome</keyword>
<dbReference type="EMBL" id="CM018033">
    <property type="protein sequence ID" value="KAA8545991.1"/>
    <property type="molecule type" value="Genomic_DNA"/>
</dbReference>
<evidence type="ECO:0000313" key="1">
    <source>
        <dbReference type="EMBL" id="KAA8545991.1"/>
    </source>
</evidence>
<dbReference type="AlphaFoldDB" id="A0A5J5BXI3"/>
<name>A0A5J5BXI3_9ASTE</name>